<dbReference type="CDD" id="cd20306">
    <property type="entry name" value="cupin_OxDC-like"/>
    <property type="match status" value="1"/>
</dbReference>
<dbReference type="InterPro" id="IPR006045">
    <property type="entry name" value="Cupin_1"/>
</dbReference>
<dbReference type="Proteomes" id="UP001220217">
    <property type="component" value="Chromosome"/>
</dbReference>
<protein>
    <submittedName>
        <fullName evidence="3">Cupin domain-containing protein</fullName>
    </submittedName>
</protein>
<dbReference type="InterPro" id="IPR050253">
    <property type="entry name" value="Seed_Storage-Functional"/>
</dbReference>
<dbReference type="RefSeq" id="WP_275036983.1">
    <property type="nucleotide sequence ID" value="NZ_CP118718.1"/>
</dbReference>
<evidence type="ECO:0000259" key="2">
    <source>
        <dbReference type="SMART" id="SM00835"/>
    </source>
</evidence>
<proteinExistence type="predicted"/>
<dbReference type="SUPFAM" id="SSF51182">
    <property type="entry name" value="RmlC-like cupins"/>
    <property type="match status" value="1"/>
</dbReference>
<dbReference type="EMBL" id="CP118718">
    <property type="protein sequence ID" value="WEA45504.1"/>
    <property type="molecule type" value="Genomic_DNA"/>
</dbReference>
<feature type="region of interest" description="Disordered" evidence="1">
    <location>
        <begin position="1"/>
        <end position="20"/>
    </location>
</feature>
<evidence type="ECO:0000313" key="3">
    <source>
        <dbReference type="EMBL" id="WEA45504.1"/>
    </source>
</evidence>
<dbReference type="Pfam" id="PF00190">
    <property type="entry name" value="Cupin_1"/>
    <property type="match status" value="1"/>
</dbReference>
<reference evidence="3 4" key="1">
    <citation type="submission" date="2023-02" db="EMBL/GenBank/DDBJ databases">
        <title>Complete genome sequence of Priestia aryabhattai G5MAi6, a methanol-tolerant strain isolated from tap water in Hong Kong.</title>
        <authorList>
            <person name="Leung K.M."/>
            <person name="Lai G.K.K."/>
            <person name="Griffin S.D.J."/>
        </authorList>
    </citation>
    <scope>NUCLEOTIDE SEQUENCE [LARGE SCALE GENOMIC DNA]</scope>
    <source>
        <strain evidence="3 4">G5MAi6</strain>
    </source>
</reference>
<dbReference type="InterPro" id="IPR014710">
    <property type="entry name" value="RmlC-like_jellyroll"/>
</dbReference>
<evidence type="ECO:0000256" key="1">
    <source>
        <dbReference type="SAM" id="MobiDB-lite"/>
    </source>
</evidence>
<dbReference type="SMART" id="SM00835">
    <property type="entry name" value="Cupin_1"/>
    <property type="match status" value="1"/>
</dbReference>
<dbReference type="PANTHER" id="PTHR31189">
    <property type="entry name" value="OS03G0336100 PROTEIN-RELATED"/>
    <property type="match status" value="1"/>
</dbReference>
<feature type="domain" description="Cupin type-1" evidence="2">
    <location>
        <begin position="28"/>
        <end position="166"/>
    </location>
</feature>
<dbReference type="Gene3D" id="2.60.120.10">
    <property type="entry name" value="Jelly Rolls"/>
    <property type="match status" value="1"/>
</dbReference>
<name>A0ABD7WYQ8_PRIAR</name>
<accession>A0ABD7WYQ8</accession>
<evidence type="ECO:0000313" key="4">
    <source>
        <dbReference type="Proteomes" id="UP001220217"/>
    </source>
</evidence>
<dbReference type="AlphaFoldDB" id="A0ABD7WYQ8"/>
<gene>
    <name evidence="3" type="ORF">PWO00_05900</name>
</gene>
<organism evidence="3 4">
    <name type="scientific">Priestia aryabhattai</name>
    <name type="common">Bacillus aryabhattai</name>
    <dbReference type="NCBI Taxonomy" id="412384"/>
    <lineage>
        <taxon>Bacteria</taxon>
        <taxon>Bacillati</taxon>
        <taxon>Bacillota</taxon>
        <taxon>Bacilli</taxon>
        <taxon>Bacillales</taxon>
        <taxon>Bacillaceae</taxon>
        <taxon>Priestia</taxon>
    </lineage>
</organism>
<sequence>MSKSGFVPDNSNIKKSSGTPNLSVNYKQNVLFKRNDQNIAYQLTSTQLPSMLGGAFVDLYMTKGQMREPHWHPNAWELDVVVSGEVQVSILDPDTSSMHNYRIKEGEVVFIPMGWWHWIEPLSEEAHLHLFFNNDQFESTEGSDVLRLTPPVVFQKAYGVSANEVAEAVAPITDTVIIGPPESKQYYKMKQANEYKSDGNDERIIVKINEKILASEEGQDV</sequence>
<dbReference type="PANTHER" id="PTHR31189:SF7">
    <property type="entry name" value="OS03G0197300 PROTEIN"/>
    <property type="match status" value="1"/>
</dbReference>
<dbReference type="InterPro" id="IPR011051">
    <property type="entry name" value="RmlC_Cupin_sf"/>
</dbReference>